<sequence length="92" mass="10347">MVHRMSFMYAYPTHVDCPQDIPKVTLRKYSTVCPFRQSSKKCFRNPESAKRKSQGLIPPGSGAARGRNIGLPSNISKDEKTAFSIDTDWQLA</sequence>
<evidence type="ECO:0000256" key="1">
    <source>
        <dbReference type="SAM" id="MobiDB-lite"/>
    </source>
</evidence>
<dbReference type="EMBL" id="BMAW01035870">
    <property type="protein sequence ID" value="GFU41626.1"/>
    <property type="molecule type" value="Genomic_DNA"/>
</dbReference>
<gene>
    <name evidence="2" type="ORF">NPIL_39581</name>
</gene>
<proteinExistence type="predicted"/>
<accession>A0A8X6QRR7</accession>
<protein>
    <submittedName>
        <fullName evidence="2">Uncharacterized protein</fullName>
    </submittedName>
</protein>
<name>A0A8X6QRR7_NEPPI</name>
<keyword evidence="3" id="KW-1185">Reference proteome</keyword>
<evidence type="ECO:0000313" key="3">
    <source>
        <dbReference type="Proteomes" id="UP000887013"/>
    </source>
</evidence>
<reference evidence="2" key="1">
    <citation type="submission" date="2020-08" db="EMBL/GenBank/DDBJ databases">
        <title>Multicomponent nature underlies the extraordinary mechanical properties of spider dragline silk.</title>
        <authorList>
            <person name="Kono N."/>
            <person name="Nakamura H."/>
            <person name="Mori M."/>
            <person name="Yoshida Y."/>
            <person name="Ohtoshi R."/>
            <person name="Malay A.D."/>
            <person name="Moran D.A.P."/>
            <person name="Tomita M."/>
            <person name="Numata K."/>
            <person name="Arakawa K."/>
        </authorList>
    </citation>
    <scope>NUCLEOTIDE SEQUENCE</scope>
</reference>
<dbReference type="Proteomes" id="UP000887013">
    <property type="component" value="Unassembled WGS sequence"/>
</dbReference>
<dbReference type="AlphaFoldDB" id="A0A8X6QRR7"/>
<evidence type="ECO:0000313" key="2">
    <source>
        <dbReference type="EMBL" id="GFU41626.1"/>
    </source>
</evidence>
<feature type="region of interest" description="Disordered" evidence="1">
    <location>
        <begin position="44"/>
        <end position="75"/>
    </location>
</feature>
<comment type="caution">
    <text evidence="2">The sequence shown here is derived from an EMBL/GenBank/DDBJ whole genome shotgun (WGS) entry which is preliminary data.</text>
</comment>
<organism evidence="2 3">
    <name type="scientific">Nephila pilipes</name>
    <name type="common">Giant wood spider</name>
    <name type="synonym">Nephila maculata</name>
    <dbReference type="NCBI Taxonomy" id="299642"/>
    <lineage>
        <taxon>Eukaryota</taxon>
        <taxon>Metazoa</taxon>
        <taxon>Ecdysozoa</taxon>
        <taxon>Arthropoda</taxon>
        <taxon>Chelicerata</taxon>
        <taxon>Arachnida</taxon>
        <taxon>Araneae</taxon>
        <taxon>Araneomorphae</taxon>
        <taxon>Entelegynae</taxon>
        <taxon>Araneoidea</taxon>
        <taxon>Nephilidae</taxon>
        <taxon>Nephila</taxon>
    </lineage>
</organism>